<proteinExistence type="predicted"/>
<protein>
    <submittedName>
        <fullName evidence="1">Uncharacterized protein</fullName>
    </submittedName>
</protein>
<reference evidence="1" key="2">
    <citation type="journal article" date="2015" name="Fish Shellfish Immunol.">
        <title>Early steps in the European eel (Anguilla anguilla)-Vibrio vulnificus interaction in the gills: Role of the RtxA13 toxin.</title>
        <authorList>
            <person name="Callol A."/>
            <person name="Pajuelo D."/>
            <person name="Ebbesson L."/>
            <person name="Teles M."/>
            <person name="MacKenzie S."/>
            <person name="Amaro C."/>
        </authorList>
    </citation>
    <scope>NUCLEOTIDE SEQUENCE</scope>
</reference>
<organism evidence="1">
    <name type="scientific">Anguilla anguilla</name>
    <name type="common">European freshwater eel</name>
    <name type="synonym">Muraena anguilla</name>
    <dbReference type="NCBI Taxonomy" id="7936"/>
    <lineage>
        <taxon>Eukaryota</taxon>
        <taxon>Metazoa</taxon>
        <taxon>Chordata</taxon>
        <taxon>Craniata</taxon>
        <taxon>Vertebrata</taxon>
        <taxon>Euteleostomi</taxon>
        <taxon>Actinopterygii</taxon>
        <taxon>Neopterygii</taxon>
        <taxon>Teleostei</taxon>
        <taxon>Anguilliformes</taxon>
        <taxon>Anguillidae</taxon>
        <taxon>Anguilla</taxon>
    </lineage>
</organism>
<accession>A0A0E9RRV2</accession>
<dbReference type="EMBL" id="GBXM01077462">
    <property type="protein sequence ID" value="JAH31115.1"/>
    <property type="molecule type" value="Transcribed_RNA"/>
</dbReference>
<dbReference type="AlphaFoldDB" id="A0A0E9RRV2"/>
<sequence>MENHKELELAQINAAKYTQELELAKMNAALKRKGAQVG</sequence>
<name>A0A0E9RRV2_ANGAN</name>
<evidence type="ECO:0000313" key="1">
    <source>
        <dbReference type="EMBL" id="JAH31115.1"/>
    </source>
</evidence>
<reference evidence="1" key="1">
    <citation type="submission" date="2014-11" db="EMBL/GenBank/DDBJ databases">
        <authorList>
            <person name="Amaro Gonzalez C."/>
        </authorList>
    </citation>
    <scope>NUCLEOTIDE SEQUENCE</scope>
</reference>